<reference evidence="1" key="1">
    <citation type="submission" date="2019-07" db="EMBL/GenBank/DDBJ databases">
        <title>Toxilogical consequences of a new and cryptic species of cyanobacteria (Komarekiella delphini-convector) recovered from the epidermis of a bottlenose dolphin and 1500 ft. in the air.</title>
        <authorList>
            <person name="Brown A.O."/>
            <person name="Dvorak P."/>
            <person name="Villanueva C.D."/>
            <person name="Foss A.J."/>
            <person name="Garvey A.D."/>
            <person name="Gibson Q.A."/>
            <person name="Johansen J.R."/>
            <person name="Casamatta D.A."/>
        </authorList>
    </citation>
    <scope>NUCLEOTIDE SEQUENCE</scope>
    <source>
        <strain evidence="1">SJRDD-AB1</strain>
    </source>
</reference>
<accession>A0AA40T3W4</accession>
<keyword evidence="2" id="KW-1185">Reference proteome</keyword>
<evidence type="ECO:0000313" key="2">
    <source>
        <dbReference type="Proteomes" id="UP001165986"/>
    </source>
</evidence>
<organism evidence="1 2">
    <name type="scientific">Komarekiella delphini-convector SJRDD-AB1</name>
    <dbReference type="NCBI Taxonomy" id="2593771"/>
    <lineage>
        <taxon>Bacteria</taxon>
        <taxon>Bacillati</taxon>
        <taxon>Cyanobacteriota</taxon>
        <taxon>Cyanophyceae</taxon>
        <taxon>Nostocales</taxon>
        <taxon>Nostocaceae</taxon>
        <taxon>Komarekiella</taxon>
        <taxon>Komarekiella delphini-convector</taxon>
    </lineage>
</organism>
<dbReference type="EMBL" id="VJXY01000056">
    <property type="protein sequence ID" value="MBD6620154.1"/>
    <property type="molecule type" value="Genomic_DNA"/>
</dbReference>
<name>A0AA40T3W4_9NOST</name>
<proteinExistence type="predicted"/>
<gene>
    <name evidence="1" type="ORF">FNW02_31275</name>
</gene>
<dbReference type="AlphaFoldDB" id="A0AA40T3W4"/>
<evidence type="ECO:0000313" key="1">
    <source>
        <dbReference type="EMBL" id="MBD6620154.1"/>
    </source>
</evidence>
<dbReference type="RefSeq" id="WP_191761363.1">
    <property type="nucleotide sequence ID" value="NZ_VJXY01000056.1"/>
</dbReference>
<protein>
    <submittedName>
        <fullName evidence="1">Uncharacterized protein</fullName>
    </submittedName>
</protein>
<dbReference type="Proteomes" id="UP001165986">
    <property type="component" value="Unassembled WGS sequence"/>
</dbReference>
<sequence length="89" mass="10302">MTERGEIYNHNGKATAASFESRDLAQRFATAIGEFNWQTDYLKFCELLELEPSDYAYEQYQYFQQLAESLTRFNAESLAKMIDAGLGRK</sequence>
<comment type="caution">
    <text evidence="1">The sequence shown here is derived from an EMBL/GenBank/DDBJ whole genome shotgun (WGS) entry which is preliminary data.</text>
</comment>